<proteinExistence type="predicted"/>
<dbReference type="GeneID" id="28868643"/>
<sequence length="459" mass="51392">MPAGPDQVSKTSMQYSSAMLGMNEMNPVCSFFPGFTESKQPATSLSTYGDRGISKTVEITTIAKPPDYIAVSGDQRYVWFHLVCIPRGGAPRAEPRLRVIEFQEIVKQASVFGQASTAIAWMNAMMLLGPEGMRLIPAVPATGASSYYRPTRQFHAARGWSGTVSGLGTKMCGPLGKPRPVTNLLHLVEGDAMDVVGSERDPHIHVNRWFTLLWALQEARVRPDMWICDQSWEPFRLRHYVKSLYWDDRQNTSLGSIFCFDVGYKCFHLESPSPARLIPAEIVDHAPPSEINLGDGSASRSNSTVVGIAQHRSNMNSSEPFVKERKPSEFPNERSTYNFFNKATIQAEGRTYQKKPNHSLVSNLSKAPLNVKMLDETGMTWFAIVRPRMDMVAIEERRAGKRPKARAYAMLILSQCSVAFFRELRAKIGNADFFGSRTLNRDVPTLETDLCRFEMSASF</sequence>
<protein>
    <submittedName>
        <fullName evidence="1">Uncharacterized protein</fullName>
    </submittedName>
</protein>
<comment type="caution">
    <text evidence="1">The sequence shown here is derived from an EMBL/GenBank/DDBJ whole genome shotgun (WGS) entry which is preliminary data.</text>
</comment>
<dbReference type="VEuPathDB" id="FungiDB:CH63R_09562"/>
<organism evidence="1 2">
    <name type="scientific">Colletotrichum higginsianum (strain IMI 349063)</name>
    <name type="common">Crucifer anthracnose fungus</name>
    <dbReference type="NCBI Taxonomy" id="759273"/>
    <lineage>
        <taxon>Eukaryota</taxon>
        <taxon>Fungi</taxon>
        <taxon>Dikarya</taxon>
        <taxon>Ascomycota</taxon>
        <taxon>Pezizomycotina</taxon>
        <taxon>Sordariomycetes</taxon>
        <taxon>Hypocreomycetidae</taxon>
        <taxon>Glomerellales</taxon>
        <taxon>Glomerellaceae</taxon>
        <taxon>Colletotrichum</taxon>
        <taxon>Colletotrichum destructivum species complex</taxon>
    </lineage>
</organism>
<dbReference type="AlphaFoldDB" id="A0A1B7Y7L5"/>
<evidence type="ECO:0000313" key="2">
    <source>
        <dbReference type="Proteomes" id="UP000092177"/>
    </source>
</evidence>
<dbReference type="EMBL" id="LTAN01000006">
    <property type="protein sequence ID" value="OBR08041.1"/>
    <property type="molecule type" value="Genomic_DNA"/>
</dbReference>
<reference evidence="2" key="1">
    <citation type="journal article" date="2017" name="BMC Genomics">
        <title>Gapless genome assembly of Colletotrichum higginsianum reveals chromosome structure and association of transposable elements with secondary metabolite gene clusters.</title>
        <authorList>
            <person name="Dallery J.-F."/>
            <person name="Lapalu N."/>
            <person name="Zampounis A."/>
            <person name="Pigne S."/>
            <person name="Luyten I."/>
            <person name="Amselem J."/>
            <person name="Wittenberg A.H.J."/>
            <person name="Zhou S."/>
            <person name="de Queiroz M.V."/>
            <person name="Robin G.P."/>
            <person name="Auger A."/>
            <person name="Hainaut M."/>
            <person name="Henrissat B."/>
            <person name="Kim K.-T."/>
            <person name="Lee Y.-H."/>
            <person name="Lespinet O."/>
            <person name="Schwartz D.C."/>
            <person name="Thon M.R."/>
            <person name="O'Connell R.J."/>
        </authorList>
    </citation>
    <scope>NUCLEOTIDE SEQUENCE [LARGE SCALE GENOMIC DNA]</scope>
    <source>
        <strain evidence="2">IMI 349063</strain>
    </source>
</reference>
<gene>
    <name evidence="1" type="ORF">CH63R_09562</name>
</gene>
<evidence type="ECO:0000313" key="1">
    <source>
        <dbReference type="EMBL" id="OBR08041.1"/>
    </source>
</evidence>
<dbReference type="Proteomes" id="UP000092177">
    <property type="component" value="Chromosome 6"/>
</dbReference>
<name>A0A1B7Y7L5_COLHI</name>
<dbReference type="KEGG" id="chig:CH63R_09562"/>
<accession>A0A1B7Y7L5</accession>
<dbReference type="RefSeq" id="XP_018156559.1">
    <property type="nucleotide sequence ID" value="XM_018304536.1"/>
</dbReference>
<keyword evidence="2" id="KW-1185">Reference proteome</keyword>